<organism evidence="1 2">
    <name type="scientific">Vreelandella vilamensis</name>
    <dbReference type="NCBI Taxonomy" id="531309"/>
    <lineage>
        <taxon>Bacteria</taxon>
        <taxon>Pseudomonadati</taxon>
        <taxon>Pseudomonadota</taxon>
        <taxon>Gammaproteobacteria</taxon>
        <taxon>Oceanospirillales</taxon>
        <taxon>Halomonadaceae</taxon>
        <taxon>Vreelandella</taxon>
    </lineage>
</organism>
<dbReference type="EMBL" id="JARWAN010000040">
    <property type="protein sequence ID" value="MDR5900379.1"/>
    <property type="molecule type" value="Genomic_DNA"/>
</dbReference>
<dbReference type="SUPFAM" id="SSF47823">
    <property type="entry name" value="lambda integrase-like, N-terminal domain"/>
    <property type="match status" value="1"/>
</dbReference>
<reference evidence="1 2" key="1">
    <citation type="submission" date="2023-04" db="EMBL/GenBank/DDBJ databases">
        <title>A long-awaited taxogenomic arrangement of the family Halomonadaceae.</title>
        <authorList>
            <person name="De La Haba R."/>
            <person name="Chuvochina M."/>
            <person name="Wittouck S."/>
            <person name="Arahal D.R."/>
            <person name="Sanchez-Porro C."/>
            <person name="Hugenholtz P."/>
            <person name="Ventosa A."/>
        </authorList>
    </citation>
    <scope>NUCLEOTIDE SEQUENCE [LARGE SCALE GENOMIC DNA]</scope>
    <source>
        <strain evidence="1 2">DSM 21020</strain>
    </source>
</reference>
<keyword evidence="2" id="KW-1185">Reference proteome</keyword>
<sequence>MSDLISLPLRRKIDAYRGKGGKRSRRATAARIERFVKWCNTNAEQIGRSHVHLFFEEKRFAPSTERDYFHAINKLWEMLGRGKEPPRPPSMR</sequence>
<dbReference type="Proteomes" id="UP001254564">
    <property type="component" value="Unassembled WGS sequence"/>
</dbReference>
<proteinExistence type="predicted"/>
<evidence type="ECO:0000313" key="2">
    <source>
        <dbReference type="Proteomes" id="UP001254564"/>
    </source>
</evidence>
<dbReference type="RefSeq" id="WP_309657255.1">
    <property type="nucleotide sequence ID" value="NZ_JARWAN010000040.1"/>
</dbReference>
<accession>A0ABU1H7V5</accession>
<gene>
    <name evidence="1" type="ORF">QC823_15545</name>
</gene>
<name>A0ABU1H7V5_9GAMM</name>
<comment type="caution">
    <text evidence="1">The sequence shown here is derived from an EMBL/GenBank/DDBJ whole genome shotgun (WGS) entry which is preliminary data.</text>
</comment>
<evidence type="ECO:0000313" key="1">
    <source>
        <dbReference type="EMBL" id="MDR5900379.1"/>
    </source>
</evidence>
<evidence type="ECO:0008006" key="3">
    <source>
        <dbReference type="Google" id="ProtNLM"/>
    </source>
</evidence>
<protein>
    <recommendedName>
        <fullName evidence="3">Core-binding (CB) domain-containing protein</fullName>
    </recommendedName>
</protein>